<keyword evidence="2" id="KW-1185">Reference proteome</keyword>
<dbReference type="EMBL" id="BAABJJ010000029">
    <property type="protein sequence ID" value="GAA4946311.1"/>
    <property type="molecule type" value="Genomic_DNA"/>
</dbReference>
<protein>
    <submittedName>
        <fullName evidence="1">Uncharacterized protein</fullName>
    </submittedName>
</protein>
<accession>A0ABP9GNS8</accession>
<evidence type="ECO:0000313" key="2">
    <source>
        <dbReference type="Proteomes" id="UP001501302"/>
    </source>
</evidence>
<dbReference type="Proteomes" id="UP001501302">
    <property type="component" value="Unassembled WGS sequence"/>
</dbReference>
<organism evidence="1 2">
    <name type="scientific">Algibacter agarivorans</name>
    <dbReference type="NCBI Taxonomy" id="1109741"/>
    <lineage>
        <taxon>Bacteria</taxon>
        <taxon>Pseudomonadati</taxon>
        <taxon>Bacteroidota</taxon>
        <taxon>Flavobacteriia</taxon>
        <taxon>Flavobacteriales</taxon>
        <taxon>Flavobacteriaceae</taxon>
        <taxon>Algibacter</taxon>
    </lineage>
</organism>
<gene>
    <name evidence="1" type="ORF">GCM10023314_19510</name>
</gene>
<comment type="caution">
    <text evidence="1">The sequence shown here is derived from an EMBL/GenBank/DDBJ whole genome shotgun (WGS) entry which is preliminary data.</text>
</comment>
<name>A0ABP9GNS8_9FLAO</name>
<sequence length="163" mass="18650">MISKSYYIKQKYVHFKAYQYLWQLEKVLQHIINRTDLQLQISILGKVSQYNSDQENTITNKNTINTYWKRLLGGTANFGCFNNPEIGNVFIAGPLASTFLHEINGKSLATLSAGPYAIFRGLGVSEIQASTYLKMLNNNSYLLILRGYDNELYELDTILNRPI</sequence>
<reference evidence="2" key="1">
    <citation type="journal article" date="2019" name="Int. J. Syst. Evol. Microbiol.">
        <title>The Global Catalogue of Microorganisms (GCM) 10K type strain sequencing project: providing services to taxonomists for standard genome sequencing and annotation.</title>
        <authorList>
            <consortium name="The Broad Institute Genomics Platform"/>
            <consortium name="The Broad Institute Genome Sequencing Center for Infectious Disease"/>
            <person name="Wu L."/>
            <person name="Ma J."/>
        </authorList>
    </citation>
    <scope>NUCLEOTIDE SEQUENCE [LARGE SCALE GENOMIC DNA]</scope>
    <source>
        <strain evidence="2">JCM 18285</strain>
    </source>
</reference>
<evidence type="ECO:0000313" key="1">
    <source>
        <dbReference type="EMBL" id="GAA4946311.1"/>
    </source>
</evidence>
<dbReference type="RefSeq" id="WP_345191826.1">
    <property type="nucleotide sequence ID" value="NZ_BAABJJ010000029.1"/>
</dbReference>
<proteinExistence type="predicted"/>